<dbReference type="OrthoDB" id="5270965at2759"/>
<dbReference type="InterPro" id="IPR014710">
    <property type="entry name" value="RmlC-like_jellyroll"/>
</dbReference>
<dbReference type="Proteomes" id="UP001056384">
    <property type="component" value="Chromosome 1"/>
</dbReference>
<dbReference type="Gene3D" id="2.60.120.10">
    <property type="entry name" value="Jelly Rolls"/>
    <property type="match status" value="1"/>
</dbReference>
<proteinExistence type="predicted"/>
<organism evidence="1 2">
    <name type="scientific">Septoria linicola</name>
    <dbReference type="NCBI Taxonomy" id="215465"/>
    <lineage>
        <taxon>Eukaryota</taxon>
        <taxon>Fungi</taxon>
        <taxon>Dikarya</taxon>
        <taxon>Ascomycota</taxon>
        <taxon>Pezizomycotina</taxon>
        <taxon>Dothideomycetes</taxon>
        <taxon>Dothideomycetidae</taxon>
        <taxon>Mycosphaerellales</taxon>
        <taxon>Mycosphaerellaceae</taxon>
        <taxon>Septoria</taxon>
    </lineage>
</organism>
<dbReference type="PANTHER" id="PTHR40434:SF1">
    <property type="entry name" value="CUPIN TYPE-1 DOMAIN-CONTAINING PROTEIN"/>
    <property type="match status" value="1"/>
</dbReference>
<reference evidence="1" key="1">
    <citation type="submission" date="2022-06" db="EMBL/GenBank/DDBJ databases">
        <title>Complete genome sequences of two strains of the flax pathogen Septoria linicola.</title>
        <authorList>
            <person name="Lapalu N."/>
            <person name="Simon A."/>
            <person name="Demenou B."/>
            <person name="Paumier D."/>
            <person name="Guillot M.-P."/>
            <person name="Gout L."/>
            <person name="Valade R."/>
        </authorList>
    </citation>
    <scope>NUCLEOTIDE SEQUENCE</scope>
    <source>
        <strain evidence="1">SE15195</strain>
    </source>
</reference>
<accession>A0A9Q9AJE7</accession>
<evidence type="ECO:0000313" key="2">
    <source>
        <dbReference type="Proteomes" id="UP001056384"/>
    </source>
</evidence>
<name>A0A9Q9AJE7_9PEZI</name>
<dbReference type="SUPFAM" id="SSF51182">
    <property type="entry name" value="RmlC-like cupins"/>
    <property type="match status" value="1"/>
</dbReference>
<dbReference type="EMBL" id="CP099418">
    <property type="protein sequence ID" value="USW47016.1"/>
    <property type="molecule type" value="Genomic_DNA"/>
</dbReference>
<evidence type="ECO:0000313" key="1">
    <source>
        <dbReference type="EMBL" id="USW47016.1"/>
    </source>
</evidence>
<dbReference type="PANTHER" id="PTHR40434">
    <property type="entry name" value="CUPIN_2 DOMAIN-CONTAINING PROTEIN"/>
    <property type="match status" value="1"/>
</dbReference>
<gene>
    <name evidence="1" type="ORF">Slin15195_G003350</name>
</gene>
<dbReference type="AlphaFoldDB" id="A0A9Q9AJE7"/>
<dbReference type="InterPro" id="IPR011051">
    <property type="entry name" value="RmlC_Cupin_sf"/>
</dbReference>
<sequence length="96" mass="10760">MALNELSQREAEQKVRGWGFQHIFTWTDRANAHYPPHTHSGLTTHLILAGELTITYPDDVNPQKETFGPGARLDVDAKRRHEVFVGSAGCTYVIGE</sequence>
<keyword evidence="2" id="KW-1185">Reference proteome</keyword>
<protein>
    <submittedName>
        <fullName evidence="1">RmlC-like cupin domain superfamily, rmlC-like jelly roll protein</fullName>
    </submittedName>
</protein>